<dbReference type="InterPro" id="IPR016164">
    <property type="entry name" value="FAD-linked_Oxase-like_C"/>
</dbReference>
<comment type="subcellular location">
    <subcellularLocation>
        <location evidence="2">Peroxisome</location>
    </subcellularLocation>
</comment>
<reference evidence="13 14" key="1">
    <citation type="submission" date="2022-03" db="EMBL/GenBank/DDBJ databases">
        <title>A chromosomal length assembly of Cordylochernes scorpioides.</title>
        <authorList>
            <person name="Zeh D."/>
            <person name="Zeh J."/>
        </authorList>
    </citation>
    <scope>NUCLEOTIDE SEQUENCE [LARGE SCALE GENOMIC DNA]</scope>
    <source>
        <strain evidence="13">IN4F17</strain>
        <tissue evidence="13">Whole Body</tissue>
    </source>
</reference>
<dbReference type="Pfam" id="PF01565">
    <property type="entry name" value="FAD_binding_4"/>
    <property type="match status" value="1"/>
</dbReference>
<evidence type="ECO:0000256" key="2">
    <source>
        <dbReference type="ARBA" id="ARBA00004275"/>
    </source>
</evidence>
<dbReference type="Gene3D" id="3.30.465.10">
    <property type="match status" value="1"/>
</dbReference>
<sequence length="666" mass="74775">MPPSLISMAASRLVFRCLQARSLSFSSPFRNVEFTSKRYPDVRRGSYASLTQTDVDHFKQILGDNRAITDASELEGPNTDWLKSCRGKSSLLLRPKTTEEVSKILAYCNEKHLAVCPQGGNTGLVGGSVPVFDEIILSMSLMNQIISFDDVTGILQCEAGCILENLEHYASERKHVVPIDLGAKGSCHIGGNVSTNAGGIRLFRYGSLLGNVLGLEVVLPSGKILDMMSPLRKDNTGYHLKHLFIGCEGTLGVITKVALLCPTKPNSTTVALLGCKSFQLLLQTFKVSKELLAENLLSFEMMDAASMDAVEKNMKMTNPISPQPFYIVMEVSGHSTAHTEERMMTCVEALMEQQLVEDGTFTSDLSKVQNLWALRERMAEALLHDGYCYKYDISLPLLKFYDIVEEMKKHVGDKVTRCCGYGHVGDGNIHFNITTPAYSAEITKLIEPYVFEWTSKNRGSISAEHGLGFKKRNHIHFSKSPECVDLMKKWKNLMDPNGILNPYKGEGCMSIQMVRRWRSWFLEGRQNVHDDEQSGRLVMDNAAVAAVRNVVEADRRVTIDEIMIRLPPGIEIGRSSIGTIMSDVLNFRKVCARWVPRLLSENHKQRWRQPELSWKCIEEMEINCFPKGVLLVDYLPPNTTVNAARYCEVLTKLRAAIKWKRPNFCL</sequence>
<comment type="similarity">
    <text evidence="3">Belongs to the FAD-binding oxidoreductase/transferase type 4 family.</text>
</comment>
<name>A0ABY6LS65_9ARAC</name>
<dbReference type="InterPro" id="IPR016167">
    <property type="entry name" value="FAD-bd_PCMH_sub1"/>
</dbReference>
<evidence type="ECO:0000256" key="1">
    <source>
        <dbReference type="ARBA" id="ARBA00001974"/>
    </source>
</evidence>
<dbReference type="EC" id="1.1.99.39" evidence="8"/>
<dbReference type="EMBL" id="CP092884">
    <property type="protein sequence ID" value="UYV82982.1"/>
    <property type="molecule type" value="Genomic_DNA"/>
</dbReference>
<evidence type="ECO:0000256" key="4">
    <source>
        <dbReference type="ARBA" id="ARBA00022630"/>
    </source>
</evidence>
<proteinExistence type="inferred from homology"/>
<dbReference type="Pfam" id="PF02913">
    <property type="entry name" value="FAD-oxidase_C"/>
    <property type="match status" value="1"/>
</dbReference>
<evidence type="ECO:0000256" key="8">
    <source>
        <dbReference type="ARBA" id="ARBA00039003"/>
    </source>
</evidence>
<keyword evidence="7" id="KW-0576">Peroxisome</keyword>
<evidence type="ECO:0000256" key="10">
    <source>
        <dbReference type="ARBA" id="ARBA00045410"/>
    </source>
</evidence>
<dbReference type="PROSITE" id="PS51387">
    <property type="entry name" value="FAD_PCMH"/>
    <property type="match status" value="1"/>
</dbReference>
<evidence type="ECO:0000256" key="11">
    <source>
        <dbReference type="ARBA" id="ARBA00049267"/>
    </source>
</evidence>
<keyword evidence="5" id="KW-0274">FAD</keyword>
<dbReference type="PANTHER" id="PTHR43716:SF1">
    <property type="entry name" value="D-2-HYDROXYGLUTARATE DEHYDROGENASE, MITOCHONDRIAL"/>
    <property type="match status" value="1"/>
</dbReference>
<feature type="domain" description="FAD-binding PCMH-type" evidence="12">
    <location>
        <begin position="85"/>
        <end position="264"/>
    </location>
</feature>
<gene>
    <name evidence="13" type="ORF">LAZ67_22001626</name>
</gene>
<comment type="cofactor">
    <cofactor evidence="1">
        <name>FAD</name>
        <dbReference type="ChEBI" id="CHEBI:57692"/>
    </cofactor>
</comment>
<evidence type="ECO:0000256" key="5">
    <source>
        <dbReference type="ARBA" id="ARBA00022827"/>
    </source>
</evidence>
<dbReference type="InterPro" id="IPR006094">
    <property type="entry name" value="Oxid_FAD_bind_N"/>
</dbReference>
<evidence type="ECO:0000256" key="7">
    <source>
        <dbReference type="ARBA" id="ARBA00023140"/>
    </source>
</evidence>
<dbReference type="InterPro" id="IPR016166">
    <property type="entry name" value="FAD-bd_PCMH"/>
</dbReference>
<keyword evidence="14" id="KW-1185">Reference proteome</keyword>
<dbReference type="InterPro" id="IPR036318">
    <property type="entry name" value="FAD-bd_PCMH-like_sf"/>
</dbReference>
<comment type="function">
    <text evidence="10">Catalyzes the oxidation of D-2-hydroxyglutarate (D-2-HG) to alpha-ketoglutarate. Also catalyzes the oxidation of other D-2-hydroxyacids, such as D-malate (D-MAL) and D-lactate (D-LAC). Exhibits high activities towards D-2-HG and D-MAL but a very weak activity towards D-LAC.</text>
</comment>
<dbReference type="Pfam" id="PF01359">
    <property type="entry name" value="Transposase_1"/>
    <property type="match status" value="1"/>
</dbReference>
<dbReference type="SUPFAM" id="SSF56176">
    <property type="entry name" value="FAD-binding/transporter-associated domain-like"/>
    <property type="match status" value="1"/>
</dbReference>
<evidence type="ECO:0000256" key="6">
    <source>
        <dbReference type="ARBA" id="ARBA00023002"/>
    </source>
</evidence>
<evidence type="ECO:0000313" key="14">
    <source>
        <dbReference type="Proteomes" id="UP001235939"/>
    </source>
</evidence>
<dbReference type="Gene3D" id="3.30.43.10">
    <property type="entry name" value="Uridine Diphospho-n-acetylenolpyruvylglucosamine Reductase, domain 2"/>
    <property type="match status" value="1"/>
</dbReference>
<dbReference type="InterPro" id="IPR004113">
    <property type="entry name" value="FAD-bd_oxidored_4_C"/>
</dbReference>
<dbReference type="Gene3D" id="3.30.70.2190">
    <property type="match status" value="1"/>
</dbReference>
<evidence type="ECO:0000256" key="9">
    <source>
        <dbReference type="ARBA" id="ARBA00039639"/>
    </source>
</evidence>
<dbReference type="InterPro" id="IPR016169">
    <property type="entry name" value="FAD-bd_PCMH_sub2"/>
</dbReference>
<dbReference type="PANTHER" id="PTHR43716">
    <property type="entry name" value="D-2-HYDROXYGLUTARATE DEHYDROGENASE, MITOCHONDRIAL"/>
    <property type="match status" value="1"/>
</dbReference>
<comment type="catalytic activity">
    <reaction evidence="11">
        <text>(R)-malate + A = oxaloacetate + AH2</text>
        <dbReference type="Rhea" id="RHEA:67460"/>
        <dbReference type="ChEBI" id="CHEBI:13193"/>
        <dbReference type="ChEBI" id="CHEBI:15588"/>
        <dbReference type="ChEBI" id="CHEBI:16452"/>
        <dbReference type="ChEBI" id="CHEBI:17499"/>
    </reaction>
    <physiologicalReaction direction="left-to-right" evidence="11">
        <dbReference type="Rhea" id="RHEA:67461"/>
    </physiologicalReaction>
</comment>
<accession>A0ABY6LS65</accession>
<dbReference type="SUPFAM" id="SSF55103">
    <property type="entry name" value="FAD-linked oxidases, C-terminal domain"/>
    <property type="match status" value="1"/>
</dbReference>
<dbReference type="InterPro" id="IPR001888">
    <property type="entry name" value="Transposase_1"/>
</dbReference>
<dbReference type="Gene3D" id="3.30.70.2740">
    <property type="match status" value="1"/>
</dbReference>
<dbReference type="Gene3D" id="1.10.45.10">
    <property type="entry name" value="Vanillyl-alcohol Oxidase, Chain A, domain 4"/>
    <property type="match status" value="1"/>
</dbReference>
<evidence type="ECO:0000256" key="3">
    <source>
        <dbReference type="ARBA" id="ARBA00008000"/>
    </source>
</evidence>
<protein>
    <recommendedName>
        <fullName evidence="9">D-2-hydroxyglutarate dehydrogenase, mitochondrial</fullName>
        <ecNumber evidence="8">1.1.99.39</ecNumber>
    </recommendedName>
</protein>
<keyword evidence="4" id="KW-0285">Flavoprotein</keyword>
<organism evidence="13 14">
    <name type="scientific">Cordylochernes scorpioides</name>
    <dbReference type="NCBI Taxonomy" id="51811"/>
    <lineage>
        <taxon>Eukaryota</taxon>
        <taxon>Metazoa</taxon>
        <taxon>Ecdysozoa</taxon>
        <taxon>Arthropoda</taxon>
        <taxon>Chelicerata</taxon>
        <taxon>Arachnida</taxon>
        <taxon>Pseudoscorpiones</taxon>
        <taxon>Cheliferoidea</taxon>
        <taxon>Chernetidae</taxon>
        <taxon>Cordylochernes</taxon>
    </lineage>
</organism>
<evidence type="ECO:0000259" key="12">
    <source>
        <dbReference type="PROSITE" id="PS51387"/>
    </source>
</evidence>
<dbReference type="Proteomes" id="UP001235939">
    <property type="component" value="Chromosome 22"/>
</dbReference>
<dbReference type="InterPro" id="IPR051264">
    <property type="entry name" value="FAD-oxidored/transferase_4"/>
</dbReference>
<keyword evidence="6" id="KW-0560">Oxidoreductase</keyword>
<evidence type="ECO:0000313" key="13">
    <source>
        <dbReference type="EMBL" id="UYV82982.1"/>
    </source>
</evidence>
<dbReference type="InterPro" id="IPR016171">
    <property type="entry name" value="Vanillyl_alc_oxidase_C-sub2"/>
</dbReference>